<reference evidence="2 3" key="1">
    <citation type="submission" date="2020-10" db="EMBL/GenBank/DDBJ databases">
        <title>Ca. Dormibacterota MAGs.</title>
        <authorList>
            <person name="Montgomery K."/>
        </authorList>
    </citation>
    <scope>NUCLEOTIDE SEQUENCE [LARGE SCALE GENOMIC DNA]</scope>
    <source>
        <strain evidence="2">Mitchell_Peninsula_5</strain>
    </source>
</reference>
<dbReference type="InterPro" id="IPR024344">
    <property type="entry name" value="MDMPI_metal-binding"/>
</dbReference>
<feature type="domain" description="Mycothiol-dependent maleylpyruvate isomerase metal-binding" evidence="1">
    <location>
        <begin position="22"/>
        <end position="139"/>
    </location>
</feature>
<sequence>MTPDTGRATWLSTDEHLARLRLEGTRLGEVAAATRFAAAVPGCPGWDVEALLAHLGDVHRWAAAIVRERLEIRPHRDFAGPSDREGLLAWYHEGHQELLAALSGSSQEEHYWTWGPAPNPQAFWARRQAHETAIHRLDIDQAAGIPTTFPPAAAADGIDEWLALASRRCRVPDGAGRRLHLKTTDTDGEWQVELGAEGLRVRWGGPGGDFSVRAPAADLFALVMNRRGVTGLEVAGDADVLRAWRDSVRF</sequence>
<gene>
    <name evidence="2" type="ORF">JF887_04885</name>
</gene>
<dbReference type="AlphaFoldDB" id="A0A934N982"/>
<accession>A0A934N982</accession>
<dbReference type="GO" id="GO:0046872">
    <property type="term" value="F:metal ion binding"/>
    <property type="evidence" value="ECO:0007669"/>
    <property type="project" value="InterPro"/>
</dbReference>
<dbReference type="InterPro" id="IPR017517">
    <property type="entry name" value="Maleyloyr_isom"/>
</dbReference>
<protein>
    <submittedName>
        <fullName evidence="2">Maleylpyruvate isomerase family mycothiol-dependent enzyme</fullName>
    </submittedName>
</protein>
<keyword evidence="2" id="KW-0413">Isomerase</keyword>
<dbReference type="Pfam" id="PF11716">
    <property type="entry name" value="MDMPI_N"/>
    <property type="match status" value="1"/>
</dbReference>
<dbReference type="SUPFAM" id="SSF109854">
    <property type="entry name" value="DinB/YfiT-like putative metalloenzymes"/>
    <property type="match status" value="1"/>
</dbReference>
<dbReference type="PANTHER" id="PTHR40758:SF1">
    <property type="entry name" value="CONSERVED PROTEIN"/>
    <property type="match status" value="1"/>
</dbReference>
<dbReference type="InterPro" id="IPR034660">
    <property type="entry name" value="DinB/YfiT-like"/>
</dbReference>
<dbReference type="EMBL" id="JAEKNN010000024">
    <property type="protein sequence ID" value="MBJ7608752.1"/>
    <property type="molecule type" value="Genomic_DNA"/>
</dbReference>
<dbReference type="Proteomes" id="UP000614410">
    <property type="component" value="Unassembled WGS sequence"/>
</dbReference>
<dbReference type="PANTHER" id="PTHR40758">
    <property type="entry name" value="CONSERVED PROTEIN"/>
    <property type="match status" value="1"/>
</dbReference>
<dbReference type="GO" id="GO:0005886">
    <property type="term" value="C:plasma membrane"/>
    <property type="evidence" value="ECO:0007669"/>
    <property type="project" value="TreeGrafter"/>
</dbReference>
<evidence type="ECO:0000313" key="3">
    <source>
        <dbReference type="Proteomes" id="UP000614410"/>
    </source>
</evidence>
<evidence type="ECO:0000313" key="2">
    <source>
        <dbReference type="EMBL" id="MBJ7608752.1"/>
    </source>
</evidence>
<organism evidence="2 3">
    <name type="scientific">Candidatus Amunia macphersoniae</name>
    <dbReference type="NCBI Taxonomy" id="3127014"/>
    <lineage>
        <taxon>Bacteria</taxon>
        <taxon>Bacillati</taxon>
        <taxon>Candidatus Dormiibacterota</taxon>
        <taxon>Candidatus Dormibacteria</taxon>
        <taxon>Candidatus Aeolococcales</taxon>
        <taxon>Candidatus Aeolococcaceae</taxon>
        <taxon>Candidatus Amunia</taxon>
    </lineage>
</organism>
<dbReference type="GO" id="GO:0016853">
    <property type="term" value="F:isomerase activity"/>
    <property type="evidence" value="ECO:0007669"/>
    <property type="project" value="UniProtKB-KW"/>
</dbReference>
<name>A0A934N982_9BACT</name>
<proteinExistence type="predicted"/>
<comment type="caution">
    <text evidence="2">The sequence shown here is derived from an EMBL/GenBank/DDBJ whole genome shotgun (WGS) entry which is preliminary data.</text>
</comment>
<evidence type="ECO:0000259" key="1">
    <source>
        <dbReference type="Pfam" id="PF11716"/>
    </source>
</evidence>
<dbReference type="NCBIfam" id="TIGR03083">
    <property type="entry name" value="maleylpyruvate isomerase family mycothiol-dependent enzyme"/>
    <property type="match status" value="1"/>
</dbReference>